<dbReference type="EMBL" id="BIFR01000001">
    <property type="protein sequence ID" value="GCE12130.1"/>
    <property type="molecule type" value="Genomic_DNA"/>
</dbReference>
<comment type="caution">
    <text evidence="2">The sequence shown here is derived from an EMBL/GenBank/DDBJ whole genome shotgun (WGS) entry which is preliminary data.</text>
</comment>
<proteinExistence type="predicted"/>
<feature type="transmembrane region" description="Helical" evidence="1">
    <location>
        <begin position="76"/>
        <end position="93"/>
    </location>
</feature>
<sequence length="273" mass="30071">MWMSRSAGSQRYLKAPRWLLLSTMGVYLVLAGLLVWSHESSLLNALRWLDSGICAQILTHSFYPGGERLPLCARNTGIYLGAFLSGLILYASGHGRAQLLPPRPILVVLLLGVLMMAVDGTNSFLLDLGLIHLYQPQNPFRLATGLLAGLALGSLSLPILNQFLWCDLHEQRSISSWSHLCLFLPALLLCFFAICAQNSVILYPIAIFSSLGLILTMGCFNLLLLLTVCRREQQFVAYRELFPFVGLAIGCAIGELLLLAQGKMWLLHLSGLS</sequence>
<gene>
    <name evidence="2" type="ORF">KTT_19890</name>
</gene>
<evidence type="ECO:0000256" key="1">
    <source>
        <dbReference type="SAM" id="Phobius"/>
    </source>
</evidence>
<feature type="transmembrane region" description="Helical" evidence="1">
    <location>
        <begin position="18"/>
        <end position="36"/>
    </location>
</feature>
<evidence type="ECO:0000313" key="2">
    <source>
        <dbReference type="EMBL" id="GCE12130.1"/>
    </source>
</evidence>
<dbReference type="OrthoDB" id="150031at2"/>
<dbReference type="Proteomes" id="UP000287352">
    <property type="component" value="Unassembled WGS sequence"/>
</dbReference>
<name>A0A401ZZ56_9CHLR</name>
<protein>
    <recommendedName>
        <fullName evidence="4">DUF2085 domain-containing protein</fullName>
    </recommendedName>
</protein>
<dbReference type="InterPro" id="IPR019206">
    <property type="entry name" value="DUF2085_TM"/>
</dbReference>
<feature type="transmembrane region" description="Helical" evidence="1">
    <location>
        <begin position="177"/>
        <end position="194"/>
    </location>
</feature>
<reference evidence="3" key="1">
    <citation type="submission" date="2018-12" db="EMBL/GenBank/DDBJ databases">
        <title>Tengunoibacter tsumagoiensis gen. nov., sp. nov., Dictyobacter kobayashii sp. nov., D. alpinus sp. nov., and D. joshuensis sp. nov. and description of Dictyobacteraceae fam. nov. within the order Ktedonobacterales isolated from Tengu-no-mugimeshi.</title>
        <authorList>
            <person name="Wang C.M."/>
            <person name="Zheng Y."/>
            <person name="Sakai Y."/>
            <person name="Toyoda A."/>
            <person name="Minakuchi Y."/>
            <person name="Abe K."/>
            <person name="Yokota A."/>
            <person name="Yabe S."/>
        </authorList>
    </citation>
    <scope>NUCLEOTIDE SEQUENCE [LARGE SCALE GENOMIC DNA]</scope>
    <source>
        <strain evidence="3">Uno3</strain>
    </source>
</reference>
<dbReference type="AlphaFoldDB" id="A0A401ZZ56"/>
<dbReference type="Pfam" id="PF09858">
    <property type="entry name" value="DUF2085"/>
    <property type="match status" value="1"/>
</dbReference>
<accession>A0A401ZZ56</accession>
<feature type="transmembrane region" description="Helical" evidence="1">
    <location>
        <begin position="146"/>
        <end position="165"/>
    </location>
</feature>
<feature type="transmembrane region" description="Helical" evidence="1">
    <location>
        <begin position="241"/>
        <end position="260"/>
    </location>
</feature>
<keyword evidence="3" id="KW-1185">Reference proteome</keyword>
<feature type="transmembrane region" description="Helical" evidence="1">
    <location>
        <begin position="200"/>
        <end position="229"/>
    </location>
</feature>
<organism evidence="2 3">
    <name type="scientific">Tengunoibacter tsumagoiensis</name>
    <dbReference type="NCBI Taxonomy" id="2014871"/>
    <lineage>
        <taxon>Bacteria</taxon>
        <taxon>Bacillati</taxon>
        <taxon>Chloroflexota</taxon>
        <taxon>Ktedonobacteria</taxon>
        <taxon>Ktedonobacterales</taxon>
        <taxon>Dictyobacteraceae</taxon>
        <taxon>Tengunoibacter</taxon>
    </lineage>
</organism>
<keyword evidence="1" id="KW-0472">Membrane</keyword>
<evidence type="ECO:0000313" key="3">
    <source>
        <dbReference type="Proteomes" id="UP000287352"/>
    </source>
</evidence>
<keyword evidence="1" id="KW-1133">Transmembrane helix</keyword>
<evidence type="ECO:0008006" key="4">
    <source>
        <dbReference type="Google" id="ProtNLM"/>
    </source>
</evidence>
<keyword evidence="1" id="KW-0812">Transmembrane</keyword>
<dbReference type="RefSeq" id="WP_126579784.1">
    <property type="nucleotide sequence ID" value="NZ_BIFR01000001.1"/>
</dbReference>
<feature type="transmembrane region" description="Helical" evidence="1">
    <location>
        <begin position="105"/>
        <end position="126"/>
    </location>
</feature>